<protein>
    <submittedName>
        <fullName evidence="2">Uncharacterized protein</fullName>
    </submittedName>
</protein>
<evidence type="ECO:0000313" key="2">
    <source>
        <dbReference type="EMBL" id="KAL1867359.1"/>
    </source>
</evidence>
<accession>A0ABR3WV51</accession>
<evidence type="ECO:0000313" key="3">
    <source>
        <dbReference type="Proteomes" id="UP001586593"/>
    </source>
</evidence>
<dbReference type="Proteomes" id="UP001586593">
    <property type="component" value="Unassembled WGS sequence"/>
</dbReference>
<keyword evidence="3" id="KW-1185">Reference proteome</keyword>
<reference evidence="2 3" key="1">
    <citation type="journal article" date="2024" name="Commun. Biol.">
        <title>Comparative genomic analysis of thermophilic fungi reveals convergent evolutionary adaptations and gene losses.</title>
        <authorList>
            <person name="Steindorff A.S."/>
            <person name="Aguilar-Pontes M.V."/>
            <person name="Robinson A.J."/>
            <person name="Andreopoulos B."/>
            <person name="LaButti K."/>
            <person name="Kuo A."/>
            <person name="Mondo S."/>
            <person name="Riley R."/>
            <person name="Otillar R."/>
            <person name="Haridas S."/>
            <person name="Lipzen A."/>
            <person name="Grimwood J."/>
            <person name="Schmutz J."/>
            <person name="Clum A."/>
            <person name="Reid I.D."/>
            <person name="Moisan M.C."/>
            <person name="Butler G."/>
            <person name="Nguyen T.T.M."/>
            <person name="Dewar K."/>
            <person name="Conant G."/>
            <person name="Drula E."/>
            <person name="Henrissat B."/>
            <person name="Hansel C."/>
            <person name="Singer S."/>
            <person name="Hutchinson M.I."/>
            <person name="de Vries R.P."/>
            <person name="Natvig D.O."/>
            <person name="Powell A.J."/>
            <person name="Tsang A."/>
            <person name="Grigoriev I.V."/>
        </authorList>
    </citation>
    <scope>NUCLEOTIDE SEQUENCE [LARGE SCALE GENOMIC DNA]</scope>
    <source>
        <strain evidence="2 3">ATCC 24622</strain>
    </source>
</reference>
<feature type="compositionally biased region" description="Polar residues" evidence="1">
    <location>
        <begin position="308"/>
        <end position="318"/>
    </location>
</feature>
<feature type="compositionally biased region" description="Polar residues" evidence="1">
    <location>
        <begin position="284"/>
        <end position="293"/>
    </location>
</feature>
<gene>
    <name evidence="2" type="ORF">VTK73DRAFT_4206</name>
</gene>
<sequence>MLRLFRRATRSAFPRRLPSSRPSHLTQIHSREPVVTQRVKLSRPGIRLKNVLIGTTVVSVCYALYSSVVLSPLVRWAEELEDQLSPEERKRLDEAEPIFIALPLTTRIVQPPPYSITDPEWKQYVDIARNSRLQASIRRDFAQMIRFYVEQSVFLRPSIGDDPQITKYWIDIGYPNKPPPVYLRSGILITDDAVAIVERPVDASTVHLLNRVLWPAPVFFSTWAFGDTLFKQIGVDIARMFGYETKTSGTSSTAPNSGGPSSHPAGPSEAPPSHHPDIEKAIQRIQQQVTSRPENVKGPRTVQPPPSASQDGQGSTPTSEDEGDLDGTSEWFPGHGTVREWTTRAFRDFTHTFARHRKNVREYDVPRGSLIVWGLVQLETSRAILVIDGFAFYDPKTGQVDPKSATLRLRRLAMKHQPSEPRPVQ</sequence>
<evidence type="ECO:0000256" key="1">
    <source>
        <dbReference type="SAM" id="MobiDB-lite"/>
    </source>
</evidence>
<organism evidence="2 3">
    <name type="scientific">Phialemonium thermophilum</name>
    <dbReference type="NCBI Taxonomy" id="223376"/>
    <lineage>
        <taxon>Eukaryota</taxon>
        <taxon>Fungi</taxon>
        <taxon>Dikarya</taxon>
        <taxon>Ascomycota</taxon>
        <taxon>Pezizomycotina</taxon>
        <taxon>Sordariomycetes</taxon>
        <taxon>Sordariomycetidae</taxon>
        <taxon>Cephalothecales</taxon>
        <taxon>Cephalothecaceae</taxon>
        <taxon>Phialemonium</taxon>
    </lineage>
</organism>
<feature type="region of interest" description="Disordered" evidence="1">
    <location>
        <begin position="246"/>
        <end position="336"/>
    </location>
</feature>
<feature type="compositionally biased region" description="Low complexity" evidence="1">
    <location>
        <begin position="254"/>
        <end position="268"/>
    </location>
</feature>
<dbReference type="EMBL" id="JAZHXJ010000241">
    <property type="protein sequence ID" value="KAL1867359.1"/>
    <property type="molecule type" value="Genomic_DNA"/>
</dbReference>
<feature type="compositionally biased region" description="Basic and acidic residues" evidence="1">
    <location>
        <begin position="272"/>
        <end position="282"/>
    </location>
</feature>
<name>A0ABR3WV51_9PEZI</name>
<proteinExistence type="predicted"/>
<comment type="caution">
    <text evidence="2">The sequence shown here is derived from an EMBL/GenBank/DDBJ whole genome shotgun (WGS) entry which is preliminary data.</text>
</comment>